<dbReference type="PRINTS" id="PR01790">
    <property type="entry name" value="SMP30FAMILY"/>
</dbReference>
<dbReference type="InterPro" id="IPR013658">
    <property type="entry name" value="SGL"/>
</dbReference>
<comment type="caution">
    <text evidence="3">The sequence shown here is derived from an EMBL/GenBank/DDBJ whole genome shotgun (WGS) entry which is preliminary data.</text>
</comment>
<dbReference type="SUPFAM" id="SSF63829">
    <property type="entry name" value="Calcium-dependent phosphotriesterase"/>
    <property type="match status" value="1"/>
</dbReference>
<evidence type="ECO:0000256" key="1">
    <source>
        <dbReference type="ARBA" id="ARBA00022801"/>
    </source>
</evidence>
<keyword evidence="1" id="KW-0378">Hydrolase</keyword>
<dbReference type="PANTHER" id="PTHR47572">
    <property type="entry name" value="LIPOPROTEIN-RELATED"/>
    <property type="match status" value="1"/>
</dbReference>
<dbReference type="Pfam" id="PF08450">
    <property type="entry name" value="SGL"/>
    <property type="match status" value="1"/>
</dbReference>
<dbReference type="PANTHER" id="PTHR47572:SF4">
    <property type="entry name" value="LACTONASE DRP35"/>
    <property type="match status" value="1"/>
</dbReference>
<dbReference type="Gene3D" id="2.120.10.30">
    <property type="entry name" value="TolB, C-terminal domain"/>
    <property type="match status" value="1"/>
</dbReference>
<keyword evidence="4" id="KW-1185">Reference proteome</keyword>
<dbReference type="InterPro" id="IPR011042">
    <property type="entry name" value="6-blade_b-propeller_TolB-like"/>
</dbReference>
<reference evidence="4" key="1">
    <citation type="journal article" date="2019" name="Int. J. Syst. Evol. Microbiol.">
        <title>The Global Catalogue of Microorganisms (GCM) 10K type strain sequencing project: providing services to taxonomists for standard genome sequencing and annotation.</title>
        <authorList>
            <consortium name="The Broad Institute Genomics Platform"/>
            <consortium name="The Broad Institute Genome Sequencing Center for Infectious Disease"/>
            <person name="Wu L."/>
            <person name="Ma J."/>
        </authorList>
    </citation>
    <scope>NUCLEOTIDE SEQUENCE [LARGE SCALE GENOMIC DNA]</scope>
    <source>
        <strain evidence="4">CGMCC 1.12479</strain>
    </source>
</reference>
<dbReference type="InterPro" id="IPR005511">
    <property type="entry name" value="SMP-30"/>
</dbReference>
<sequence>MRNLFVITIFFFSLVGNTQAQIVDKKNLIEKNAELKKIEGGFSFTEGPAVSRLGDVYFTDQPNNRIMKWSFFTGKTEVFMENAGRSNGMFFDKEGNLIACADMDNQIWSIDEEGNKTILIESYQGKKLNGPNDLFITPTGEMYITDPLYVRDYWTRSLESQQNGEHLYFLSSNRLQFIRVDEKLERPNGIIGTPDGKTLYVADAGAKKIFKYDIIEDGYLSNKEVYLERGSDGMTIDFRGNLYLTGEDGVKVYNKKAEEVAHIPVPEKWTSNVTFAGPDRKTLFITATEGVYQIRMKVYGTH</sequence>
<proteinExistence type="predicted"/>
<dbReference type="EMBL" id="BMFD01000002">
    <property type="protein sequence ID" value="GGC30305.1"/>
    <property type="molecule type" value="Genomic_DNA"/>
</dbReference>
<accession>A0ABQ1LY87</accession>
<dbReference type="InterPro" id="IPR051262">
    <property type="entry name" value="SMP-30/CGR1_Lactonase"/>
</dbReference>
<evidence type="ECO:0000313" key="3">
    <source>
        <dbReference type="EMBL" id="GGC30305.1"/>
    </source>
</evidence>
<feature type="domain" description="SMP-30/Gluconolactonase/LRE-like region" evidence="2">
    <location>
        <begin position="44"/>
        <end position="288"/>
    </location>
</feature>
<evidence type="ECO:0000259" key="2">
    <source>
        <dbReference type="Pfam" id="PF08450"/>
    </source>
</evidence>
<dbReference type="Proteomes" id="UP000635885">
    <property type="component" value="Unassembled WGS sequence"/>
</dbReference>
<dbReference type="RefSeq" id="WP_188439659.1">
    <property type="nucleotide sequence ID" value="NZ_BMFD01000002.1"/>
</dbReference>
<gene>
    <name evidence="3" type="ORF">GCM10010993_06520</name>
</gene>
<name>A0ABQ1LY87_9BACT</name>
<protein>
    <submittedName>
        <fullName evidence="3">Gluconolactonase</fullName>
    </submittedName>
</protein>
<evidence type="ECO:0000313" key="4">
    <source>
        <dbReference type="Proteomes" id="UP000635885"/>
    </source>
</evidence>
<organism evidence="3 4">
    <name type="scientific">Belliella aquatica</name>
    <dbReference type="NCBI Taxonomy" id="1323734"/>
    <lineage>
        <taxon>Bacteria</taxon>
        <taxon>Pseudomonadati</taxon>
        <taxon>Bacteroidota</taxon>
        <taxon>Cytophagia</taxon>
        <taxon>Cytophagales</taxon>
        <taxon>Cyclobacteriaceae</taxon>
        <taxon>Belliella</taxon>
    </lineage>
</organism>